<organism evidence="2 3">
    <name type="scientific">Rhizopogon vinicolor AM-OR11-026</name>
    <dbReference type="NCBI Taxonomy" id="1314800"/>
    <lineage>
        <taxon>Eukaryota</taxon>
        <taxon>Fungi</taxon>
        <taxon>Dikarya</taxon>
        <taxon>Basidiomycota</taxon>
        <taxon>Agaricomycotina</taxon>
        <taxon>Agaricomycetes</taxon>
        <taxon>Agaricomycetidae</taxon>
        <taxon>Boletales</taxon>
        <taxon>Suillineae</taxon>
        <taxon>Rhizopogonaceae</taxon>
        <taxon>Rhizopogon</taxon>
    </lineage>
</organism>
<keyword evidence="1" id="KW-0472">Membrane</keyword>
<proteinExistence type="predicted"/>
<dbReference type="EMBL" id="KV448143">
    <property type="protein sequence ID" value="OAX43159.1"/>
    <property type="molecule type" value="Genomic_DNA"/>
</dbReference>
<reference evidence="2 3" key="1">
    <citation type="submission" date="2016-06" db="EMBL/GenBank/DDBJ databases">
        <title>Comparative genomics of the ectomycorrhizal sister species Rhizopogon vinicolor and Rhizopogon vesiculosus (Basidiomycota: Boletales) reveals a divergence of the mating type B locus.</title>
        <authorList>
            <consortium name="DOE Joint Genome Institute"/>
            <person name="Mujic A.B."/>
            <person name="Kuo A."/>
            <person name="Tritt A."/>
            <person name="Lipzen A."/>
            <person name="Chen C."/>
            <person name="Johnson J."/>
            <person name="Sharma A."/>
            <person name="Barry K."/>
            <person name="Grigoriev I.V."/>
            <person name="Spatafora J.W."/>
        </authorList>
    </citation>
    <scope>NUCLEOTIDE SEQUENCE [LARGE SCALE GENOMIC DNA]</scope>
    <source>
        <strain evidence="2 3">AM-OR11-026</strain>
    </source>
</reference>
<feature type="transmembrane region" description="Helical" evidence="1">
    <location>
        <begin position="35"/>
        <end position="57"/>
    </location>
</feature>
<feature type="transmembrane region" description="Helical" evidence="1">
    <location>
        <begin position="69"/>
        <end position="89"/>
    </location>
</feature>
<dbReference type="Proteomes" id="UP000092154">
    <property type="component" value="Unassembled WGS sequence"/>
</dbReference>
<dbReference type="InParanoid" id="A0A1B7NED1"/>
<feature type="transmembrane region" description="Helical" evidence="1">
    <location>
        <begin position="101"/>
        <end position="121"/>
    </location>
</feature>
<dbReference type="AlphaFoldDB" id="A0A1B7NED1"/>
<evidence type="ECO:0000313" key="2">
    <source>
        <dbReference type="EMBL" id="OAX43159.1"/>
    </source>
</evidence>
<name>A0A1B7NED1_9AGAM</name>
<gene>
    <name evidence="2" type="ORF">K503DRAFT_779435</name>
</gene>
<dbReference type="OrthoDB" id="2688201at2759"/>
<keyword evidence="1" id="KW-0812">Transmembrane</keyword>
<keyword evidence="1" id="KW-1133">Transmembrane helix</keyword>
<evidence type="ECO:0000313" key="3">
    <source>
        <dbReference type="Proteomes" id="UP000092154"/>
    </source>
</evidence>
<accession>A0A1B7NED1</accession>
<keyword evidence="3" id="KW-1185">Reference proteome</keyword>
<sequence length="146" mass="15391">MPPTVSQSIAILSTQLESPRLVKDLEDCRKTCLNVSITGSAGLAVGILTLMLYTISLHIAATAGASRHLGVVIFAILHAMPAVGIFAVISVELAFAVKSPIAAISIIIFCFLPTMVTIFHYTQMTISGDLPSAPSAERSDHTESPV</sequence>
<protein>
    <submittedName>
        <fullName evidence="2">Uncharacterized protein</fullName>
    </submittedName>
</protein>
<evidence type="ECO:0000256" key="1">
    <source>
        <dbReference type="SAM" id="Phobius"/>
    </source>
</evidence>